<evidence type="ECO:0000259" key="2">
    <source>
        <dbReference type="Pfam" id="PF00085"/>
    </source>
</evidence>
<dbReference type="Pfam" id="PF00085">
    <property type="entry name" value="Thioredoxin"/>
    <property type="match status" value="1"/>
</dbReference>
<feature type="chain" id="PRO_5004189467" description="Thioredoxin domain-containing protein" evidence="1">
    <location>
        <begin position="21"/>
        <end position="127"/>
    </location>
</feature>
<dbReference type="InterPro" id="IPR036249">
    <property type="entry name" value="Thioredoxin-like_sf"/>
</dbReference>
<dbReference type="SUPFAM" id="SSF52833">
    <property type="entry name" value="Thioredoxin-like"/>
    <property type="match status" value="1"/>
</dbReference>
<organism evidence="3 4">
    <name type="scientific">Sphingopyxis alaskensis (strain DSM 13593 / LMG 18877 / RB2256)</name>
    <name type="common">Sphingomonas alaskensis</name>
    <dbReference type="NCBI Taxonomy" id="317655"/>
    <lineage>
        <taxon>Bacteria</taxon>
        <taxon>Pseudomonadati</taxon>
        <taxon>Pseudomonadota</taxon>
        <taxon>Alphaproteobacteria</taxon>
        <taxon>Sphingomonadales</taxon>
        <taxon>Sphingomonadaceae</taxon>
        <taxon>Sphingopyxis</taxon>
    </lineage>
</organism>
<dbReference type="KEGG" id="sal:Sala_2699"/>
<evidence type="ECO:0000313" key="3">
    <source>
        <dbReference type="EMBL" id="ABF54404.1"/>
    </source>
</evidence>
<dbReference type="eggNOG" id="COG0526">
    <property type="taxonomic scope" value="Bacteria"/>
</dbReference>
<reference evidence="3 4" key="1">
    <citation type="journal article" date="2009" name="Proc. Natl. Acad. Sci. U.S.A.">
        <title>The genomic basis of trophic strategy in marine bacteria.</title>
        <authorList>
            <person name="Lauro F.M."/>
            <person name="McDougald D."/>
            <person name="Thomas T."/>
            <person name="Williams T.J."/>
            <person name="Egan S."/>
            <person name="Rice S."/>
            <person name="DeMaere M.Z."/>
            <person name="Ting L."/>
            <person name="Ertan H."/>
            <person name="Johnson J."/>
            <person name="Ferriera S."/>
            <person name="Lapidus A."/>
            <person name="Anderson I."/>
            <person name="Kyrpides N."/>
            <person name="Munk A.C."/>
            <person name="Detter C."/>
            <person name="Han C.S."/>
            <person name="Brown M.V."/>
            <person name="Robb F.T."/>
            <person name="Kjelleberg S."/>
            <person name="Cavicchioli R."/>
        </authorList>
    </citation>
    <scope>NUCLEOTIDE SEQUENCE [LARGE SCALE GENOMIC DNA]</scope>
    <source>
        <strain evidence="4">DSM 13593 / LMG 18877 / RB2256</strain>
    </source>
</reference>
<dbReference type="EMBL" id="CP000356">
    <property type="protein sequence ID" value="ABF54404.1"/>
    <property type="molecule type" value="Genomic_DNA"/>
</dbReference>
<dbReference type="STRING" id="317655.Sala_2699"/>
<feature type="domain" description="Thioredoxin" evidence="2">
    <location>
        <begin position="37"/>
        <end position="124"/>
    </location>
</feature>
<dbReference type="HOGENOM" id="CLU_090389_13_1_5"/>
<dbReference type="AlphaFoldDB" id="Q1GPL8"/>
<keyword evidence="1" id="KW-0732">Signal</keyword>
<proteinExistence type="predicted"/>
<dbReference type="Proteomes" id="UP000006578">
    <property type="component" value="Chromosome"/>
</dbReference>
<dbReference type="Gene3D" id="3.40.30.10">
    <property type="entry name" value="Glutaredoxin"/>
    <property type="match status" value="1"/>
</dbReference>
<sequence>MAPIWPNAGFLLAAAVAASAAAESPVTFDAALFAAAQREGRTIVVETYAPWCLPCRVRGPVLRDILRRERHRAILFLRVGEKTVDADWKRIGAKRYGMLHIYEGPQRVAAGAATREDEIVAMLERAR</sequence>
<name>Q1GPL8_SPHAL</name>
<feature type="signal peptide" evidence="1">
    <location>
        <begin position="1"/>
        <end position="20"/>
    </location>
</feature>
<gene>
    <name evidence="3" type="ordered locus">Sala_2699</name>
</gene>
<dbReference type="RefSeq" id="WP_011542969.1">
    <property type="nucleotide sequence ID" value="NC_008048.1"/>
</dbReference>
<protein>
    <recommendedName>
        <fullName evidence="2">Thioredoxin domain-containing protein</fullName>
    </recommendedName>
</protein>
<dbReference type="InterPro" id="IPR013766">
    <property type="entry name" value="Thioredoxin_domain"/>
</dbReference>
<evidence type="ECO:0000313" key="4">
    <source>
        <dbReference type="Proteomes" id="UP000006578"/>
    </source>
</evidence>
<keyword evidence="4" id="KW-1185">Reference proteome</keyword>
<evidence type="ECO:0000256" key="1">
    <source>
        <dbReference type="SAM" id="SignalP"/>
    </source>
</evidence>
<accession>Q1GPL8</accession>